<dbReference type="EMBL" id="CP002218">
    <property type="protein sequence ID" value="ADN59859.1"/>
    <property type="molecule type" value="Genomic_DNA"/>
</dbReference>
<protein>
    <recommendedName>
        <fullName evidence="3">Lipoprotein</fullName>
    </recommendedName>
</protein>
<keyword evidence="1" id="KW-0732">Signal</keyword>
<reference evidence="2" key="1">
    <citation type="submission" date="2010-09" db="EMBL/GenBank/DDBJ databases">
        <title>Complete sequence of chromosome2 of Burkholderia sp. CCGE1003.</title>
        <authorList>
            <consortium name="US DOE Joint Genome Institute"/>
            <person name="Lucas S."/>
            <person name="Copeland A."/>
            <person name="Lapidus A."/>
            <person name="Cheng J.-F."/>
            <person name="Bruce D."/>
            <person name="Goodwin L."/>
            <person name="Pitluck S."/>
            <person name="Daligault H."/>
            <person name="Davenport K."/>
            <person name="Detter J.C."/>
            <person name="Han C."/>
            <person name="Tapia R."/>
            <person name="Land M."/>
            <person name="Hauser L."/>
            <person name="Jeffries C."/>
            <person name="Kyrpides N."/>
            <person name="Ivanova N."/>
            <person name="Ovchinnikova G."/>
            <person name="Martinez-Romero E."/>
            <person name="Rogel M.A."/>
            <person name="Auchtung J."/>
            <person name="Tiedje J.M."/>
            <person name="Woyke T."/>
        </authorList>
    </citation>
    <scope>NUCLEOTIDE SEQUENCE</scope>
    <source>
        <strain evidence="2">CCGE1003</strain>
    </source>
</reference>
<feature type="chain" id="PRO_5003152336" description="Lipoprotein" evidence="1">
    <location>
        <begin position="28"/>
        <end position="121"/>
    </location>
</feature>
<evidence type="ECO:0000313" key="2">
    <source>
        <dbReference type="EMBL" id="ADN59859.1"/>
    </source>
</evidence>
<dbReference type="STRING" id="640512.BC1003_3920"/>
<dbReference type="PROSITE" id="PS51257">
    <property type="entry name" value="PROKAR_LIPOPROTEIN"/>
    <property type="match status" value="1"/>
</dbReference>
<proteinExistence type="predicted"/>
<gene>
    <name evidence="2" type="ordered locus">BC1003_3920</name>
</gene>
<dbReference type="OrthoDB" id="9100365at2"/>
<evidence type="ECO:0008006" key="3">
    <source>
        <dbReference type="Google" id="ProtNLM"/>
    </source>
</evidence>
<accession>E1TK35</accession>
<evidence type="ECO:0000256" key="1">
    <source>
        <dbReference type="SAM" id="SignalP"/>
    </source>
</evidence>
<organism evidence="2">
    <name type="scientific">Burkholderia sp. (strain CCGE1003)</name>
    <dbReference type="NCBI Taxonomy" id="640512"/>
    <lineage>
        <taxon>Bacteria</taxon>
        <taxon>Pseudomonadati</taxon>
        <taxon>Pseudomonadota</taxon>
        <taxon>Betaproteobacteria</taxon>
        <taxon>Burkholderiales</taxon>
        <taxon>Burkholderiaceae</taxon>
        <taxon>Burkholderia</taxon>
    </lineage>
</organism>
<sequence length="121" mass="12401">MIFSRVAAATLAALTLACAAGSSSAFAAAPIGCGKADALQIRGDVPAAISFDVYRQLRPLNAQRIALFQSAGEVKHLPDGLAVCEVADDGVDDPSAVLVELPHGKNAWWVSAANVQDLGAD</sequence>
<dbReference type="eggNOG" id="ENOG503168J">
    <property type="taxonomic scope" value="Bacteria"/>
</dbReference>
<dbReference type="AlphaFoldDB" id="E1TK35"/>
<dbReference type="HOGENOM" id="CLU_2092168_0_0_4"/>
<name>E1TK35_BURSG</name>
<feature type="signal peptide" evidence="1">
    <location>
        <begin position="1"/>
        <end position="27"/>
    </location>
</feature>
<dbReference type="KEGG" id="bgf:BC1003_3920"/>